<dbReference type="InterPro" id="IPR011642">
    <property type="entry name" value="Gate_dom"/>
</dbReference>
<dbReference type="AlphaFoldDB" id="A0A2Z4YB71"/>
<organism evidence="4 5">
    <name type="scientific">Sumerlaea chitinivorans</name>
    <dbReference type="NCBI Taxonomy" id="2250252"/>
    <lineage>
        <taxon>Bacteria</taxon>
        <taxon>Candidatus Sumerlaeota</taxon>
        <taxon>Candidatus Sumerlaeia</taxon>
        <taxon>Candidatus Sumerlaeales</taxon>
        <taxon>Candidatus Sumerlaeaceae</taxon>
        <taxon>Candidatus Sumerlaea</taxon>
    </lineage>
</organism>
<evidence type="ECO:0000256" key="2">
    <source>
        <dbReference type="SAM" id="Phobius"/>
    </source>
</evidence>
<keyword evidence="2" id="KW-0472">Membrane</keyword>
<feature type="domain" description="Nucleoside transporter/FeoB GTPase Gate" evidence="3">
    <location>
        <begin position="94"/>
        <end position="200"/>
    </location>
</feature>
<gene>
    <name evidence="4" type="ORF">BRCON_2863</name>
</gene>
<keyword evidence="2" id="KW-0812">Transmembrane</keyword>
<feature type="transmembrane region" description="Helical" evidence="2">
    <location>
        <begin position="215"/>
        <end position="237"/>
    </location>
</feature>
<accession>A0A2Z4YB71</accession>
<proteinExistence type="predicted"/>
<evidence type="ECO:0000313" key="4">
    <source>
        <dbReference type="EMBL" id="AXA37605.1"/>
    </source>
</evidence>
<dbReference type="Pfam" id="PF07670">
    <property type="entry name" value="Gate"/>
    <property type="match status" value="1"/>
</dbReference>
<sequence>MLNHVFAFLVVVGILVGLSSSVYHAKYGETVQRVVDGREVTEVVQYPTVSEKLKAIAKAGDRITQAAINVSGFRYTDPETKQEKAGAVGLAIDYIGIMALWLGFMKIAEAAGLIQALAKAIAPVFRFLFPRVPVDHPAAGAMLLNIAANILGLDNAATPLGIKAMRELQELNGQKDTATNAMCMFLALNTSSLTLLPASVIAWRVASGSTAPTTIIVPILIATTCGKIAAIVASKLFERLSPEPPSSAEIAATASANPKEVCE</sequence>
<evidence type="ECO:0000256" key="1">
    <source>
        <dbReference type="SAM" id="MobiDB-lite"/>
    </source>
</evidence>
<feature type="transmembrane region" description="Helical" evidence="2">
    <location>
        <begin position="183"/>
        <end position="203"/>
    </location>
</feature>
<keyword evidence="2" id="KW-1133">Transmembrane helix</keyword>
<dbReference type="EMBL" id="CP030759">
    <property type="protein sequence ID" value="AXA37605.1"/>
    <property type="molecule type" value="Genomic_DNA"/>
</dbReference>
<evidence type="ECO:0000259" key="3">
    <source>
        <dbReference type="Pfam" id="PF07670"/>
    </source>
</evidence>
<dbReference type="KEGG" id="schv:BRCON_2863"/>
<reference evidence="4 5" key="1">
    <citation type="submission" date="2018-05" db="EMBL/GenBank/DDBJ databases">
        <title>A metagenomic window into the 2 km-deep terrestrial subsurface aquifer revealed taxonomically and functionally diverse microbial community comprising novel uncultured bacterial lineages.</title>
        <authorList>
            <person name="Kadnikov V.V."/>
            <person name="Mardanov A.V."/>
            <person name="Beletsky A.V."/>
            <person name="Banks D."/>
            <person name="Pimenov N.V."/>
            <person name="Frank Y.A."/>
            <person name="Karnachuk O.V."/>
            <person name="Ravin N.V."/>
        </authorList>
    </citation>
    <scope>NUCLEOTIDE SEQUENCE [LARGE SCALE GENOMIC DNA]</scope>
    <source>
        <strain evidence="4">BY</strain>
    </source>
</reference>
<protein>
    <submittedName>
        <fullName evidence="4">Spore maturation protein A</fullName>
    </submittedName>
</protein>
<dbReference type="Proteomes" id="UP000262583">
    <property type="component" value="Chromosome"/>
</dbReference>
<name>A0A2Z4YB71_SUMC1</name>
<evidence type="ECO:0000313" key="5">
    <source>
        <dbReference type="Proteomes" id="UP000262583"/>
    </source>
</evidence>
<feature type="region of interest" description="Disordered" evidence="1">
    <location>
        <begin position="241"/>
        <end position="263"/>
    </location>
</feature>